<dbReference type="STRING" id="1005945.SAMN05216561_13421"/>
<dbReference type="AlphaFoldDB" id="A0A1I3RMM6"/>
<dbReference type="Pfam" id="PF18029">
    <property type="entry name" value="Glyoxalase_6"/>
    <property type="match status" value="2"/>
</dbReference>
<feature type="domain" description="Glyoxalase-like" evidence="1">
    <location>
        <begin position="134"/>
        <end position="239"/>
    </location>
</feature>
<sequence length="249" mass="27143">MTPFWVSAFLDLAAPDCERGLAFWSAVTGYDVSQRRGATDEFATLVPPDGDDFLRVQRRDVGPSRIHLDLHATDPGASSEHAVALGAVVVHRSEHGYVVLTSPAGLTFCFVSHPAGTRPRPAPWPFGGRSLVDQVCLDVAAGAYEREWAFWRDVTGWELVGSSFEELHSLVRPAGQPLRFLLQRTDDPPGTPARIHLDLATSDRPDETARHVALGARVLATHSRWTVLADPGGSSYCLTDRDLETGLLP</sequence>
<name>A0A1I3RMM6_9ACTN</name>
<keyword evidence="3" id="KW-1185">Reference proteome</keyword>
<dbReference type="InterPro" id="IPR029068">
    <property type="entry name" value="Glyas_Bleomycin-R_OHBP_Dase"/>
</dbReference>
<dbReference type="OrthoDB" id="3286168at2"/>
<dbReference type="RefSeq" id="WP_091117690.1">
    <property type="nucleotide sequence ID" value="NZ_BKAF01000010.1"/>
</dbReference>
<organism evidence="2 3">
    <name type="scientific">Nocardioides psychrotolerans</name>
    <dbReference type="NCBI Taxonomy" id="1005945"/>
    <lineage>
        <taxon>Bacteria</taxon>
        <taxon>Bacillati</taxon>
        <taxon>Actinomycetota</taxon>
        <taxon>Actinomycetes</taxon>
        <taxon>Propionibacteriales</taxon>
        <taxon>Nocardioidaceae</taxon>
        <taxon>Nocardioides</taxon>
    </lineage>
</organism>
<evidence type="ECO:0000259" key="1">
    <source>
        <dbReference type="Pfam" id="PF18029"/>
    </source>
</evidence>
<evidence type="ECO:0000313" key="2">
    <source>
        <dbReference type="EMBL" id="SFJ47498.1"/>
    </source>
</evidence>
<evidence type="ECO:0000313" key="3">
    <source>
        <dbReference type="Proteomes" id="UP000198649"/>
    </source>
</evidence>
<gene>
    <name evidence="2" type="ORF">SAMN05216561_13421</name>
</gene>
<dbReference type="InterPro" id="IPR041581">
    <property type="entry name" value="Glyoxalase_6"/>
</dbReference>
<feature type="domain" description="Glyoxalase-like" evidence="1">
    <location>
        <begin position="10"/>
        <end position="111"/>
    </location>
</feature>
<proteinExistence type="predicted"/>
<dbReference type="PANTHER" id="PTHR35908">
    <property type="entry name" value="HYPOTHETICAL FUSION PROTEIN"/>
    <property type="match status" value="1"/>
</dbReference>
<dbReference type="Proteomes" id="UP000198649">
    <property type="component" value="Unassembled WGS sequence"/>
</dbReference>
<dbReference type="Gene3D" id="3.10.180.10">
    <property type="entry name" value="2,3-Dihydroxybiphenyl 1,2-Dioxygenase, domain 1"/>
    <property type="match status" value="2"/>
</dbReference>
<accession>A0A1I3RMM6</accession>
<dbReference type="SUPFAM" id="SSF54593">
    <property type="entry name" value="Glyoxalase/Bleomycin resistance protein/Dihydroxybiphenyl dioxygenase"/>
    <property type="match status" value="1"/>
</dbReference>
<reference evidence="2 3" key="1">
    <citation type="submission" date="2016-10" db="EMBL/GenBank/DDBJ databases">
        <authorList>
            <person name="de Groot N.N."/>
        </authorList>
    </citation>
    <scope>NUCLEOTIDE SEQUENCE [LARGE SCALE GENOMIC DNA]</scope>
    <source>
        <strain evidence="2 3">CGMCC 1.11156</strain>
    </source>
</reference>
<dbReference type="EMBL" id="FOQG01000034">
    <property type="protein sequence ID" value="SFJ47498.1"/>
    <property type="molecule type" value="Genomic_DNA"/>
</dbReference>
<dbReference type="PANTHER" id="PTHR35908:SF1">
    <property type="entry name" value="CONSERVED PROTEIN"/>
    <property type="match status" value="1"/>
</dbReference>
<protein>
    <recommendedName>
        <fullName evidence="1">Glyoxalase-like domain-containing protein</fullName>
    </recommendedName>
</protein>